<dbReference type="AlphaFoldDB" id="A0A845DNS5"/>
<sequence length="122" mass="14683">MSTGELHPSVQQFKAFVDQHPSVKNQLRKNHKLIQSYYEKFMILGEDDPFWENLPEDDKRSESTKKMDWLKQLGVLMEDVNWEEVSKQIDELNGAIGQFQQFMTDVRKTREKDEQEFEYPYY</sequence>
<dbReference type="Pfam" id="PF14071">
    <property type="entry name" value="YlbD_coat"/>
    <property type="match status" value="1"/>
</dbReference>
<dbReference type="InterPro" id="IPR025953">
    <property type="entry name" value="YlbD_coat"/>
</dbReference>
<gene>
    <name evidence="1" type="ORF">GLW04_04140</name>
</gene>
<accession>A0A845DNS5</accession>
<dbReference type="EMBL" id="WMET01000001">
    <property type="protein sequence ID" value="MYL19066.1"/>
    <property type="molecule type" value="Genomic_DNA"/>
</dbReference>
<dbReference type="Proteomes" id="UP000460949">
    <property type="component" value="Unassembled WGS sequence"/>
</dbReference>
<evidence type="ECO:0000313" key="1">
    <source>
        <dbReference type="EMBL" id="MYL19066.1"/>
    </source>
</evidence>
<name>A0A845DNS5_9BACI</name>
<organism evidence="1 2">
    <name type="scientific">Halobacillus litoralis</name>
    <dbReference type="NCBI Taxonomy" id="45668"/>
    <lineage>
        <taxon>Bacteria</taxon>
        <taxon>Bacillati</taxon>
        <taxon>Bacillota</taxon>
        <taxon>Bacilli</taxon>
        <taxon>Bacillales</taxon>
        <taxon>Bacillaceae</taxon>
        <taxon>Halobacillus</taxon>
    </lineage>
</organism>
<protein>
    <recommendedName>
        <fullName evidence="3">Cytosolic protein</fullName>
    </recommendedName>
</protein>
<proteinExistence type="predicted"/>
<reference evidence="1 2" key="1">
    <citation type="submission" date="2019-11" db="EMBL/GenBank/DDBJ databases">
        <title>Genome sequences of 17 halophilic strains isolated from different environments.</title>
        <authorList>
            <person name="Furrow R.E."/>
        </authorList>
    </citation>
    <scope>NUCLEOTIDE SEQUENCE [LARGE SCALE GENOMIC DNA]</scope>
    <source>
        <strain evidence="1 2">22511_23_Filter</strain>
    </source>
</reference>
<evidence type="ECO:0000313" key="2">
    <source>
        <dbReference type="Proteomes" id="UP000460949"/>
    </source>
</evidence>
<dbReference type="RefSeq" id="WP_160835491.1">
    <property type="nucleotide sequence ID" value="NZ_WMET01000001.1"/>
</dbReference>
<comment type="caution">
    <text evidence="1">The sequence shown here is derived from an EMBL/GenBank/DDBJ whole genome shotgun (WGS) entry which is preliminary data.</text>
</comment>
<evidence type="ECO:0008006" key="3">
    <source>
        <dbReference type="Google" id="ProtNLM"/>
    </source>
</evidence>